<protein>
    <submittedName>
        <fullName evidence="6">D-glycerate dehydrogenase</fullName>
    </submittedName>
</protein>
<dbReference type="Pfam" id="PF00389">
    <property type="entry name" value="2-Hacid_dh"/>
    <property type="match status" value="1"/>
</dbReference>
<evidence type="ECO:0000313" key="6">
    <source>
        <dbReference type="EMBL" id="PYZ95735.1"/>
    </source>
</evidence>
<dbReference type="InterPro" id="IPR006140">
    <property type="entry name" value="D-isomer_DH_NAD-bd"/>
</dbReference>
<dbReference type="GO" id="GO:0051287">
    <property type="term" value="F:NAD binding"/>
    <property type="evidence" value="ECO:0007669"/>
    <property type="project" value="InterPro"/>
</dbReference>
<keyword evidence="7" id="KW-1185">Reference proteome</keyword>
<sequence>MRRKPYVFITRTLPDSTLEPLLDLARISMWEEADKPVPRERLEKEAEEADAILTMVSDPVDRELLEGAPNLRVVSNMGVGYDNIDLQAADEMGIIVCNTPDILTETTADLTFALLLASARRITEASDLVRSGNWREWGPLLMAGHDVYGKTIGIVGMGRIGTGVAKRASGFSMNVLYHNRTRRKETENETGAAYAPLDRLLKESDFVVCLAPLTEETKQMFTYHEFRLMKRSAFFINASRGGLVDERGLVKALEDKQIAGAGLDVFQEEPVDPGHPLLSFPNVTVLPHIGSATVETRKRMAQLACRNIAYVLKGYRPKAVVNRVD</sequence>
<dbReference type="InterPro" id="IPR029752">
    <property type="entry name" value="D-isomer_DH_CS1"/>
</dbReference>
<feature type="domain" description="D-isomer specific 2-hydroxyacid dehydrogenase NAD-binding" evidence="5">
    <location>
        <begin position="112"/>
        <end position="290"/>
    </location>
</feature>
<evidence type="ECO:0000256" key="2">
    <source>
        <dbReference type="ARBA" id="ARBA00023002"/>
    </source>
</evidence>
<dbReference type="CDD" id="cd05301">
    <property type="entry name" value="GDH"/>
    <property type="match status" value="1"/>
</dbReference>
<evidence type="ECO:0000259" key="5">
    <source>
        <dbReference type="Pfam" id="PF02826"/>
    </source>
</evidence>
<dbReference type="SUPFAM" id="SSF52283">
    <property type="entry name" value="Formate/glycerate dehydrogenase catalytic domain-like"/>
    <property type="match status" value="1"/>
</dbReference>
<dbReference type="PANTHER" id="PTHR10996">
    <property type="entry name" value="2-HYDROXYACID DEHYDROGENASE-RELATED"/>
    <property type="match status" value="1"/>
</dbReference>
<dbReference type="GO" id="GO:0016618">
    <property type="term" value="F:hydroxypyruvate reductase [NAD(P)H] activity"/>
    <property type="evidence" value="ECO:0007669"/>
    <property type="project" value="TreeGrafter"/>
</dbReference>
<dbReference type="PROSITE" id="PS00065">
    <property type="entry name" value="D_2_HYDROXYACID_DH_1"/>
    <property type="match status" value="1"/>
</dbReference>
<dbReference type="FunFam" id="3.40.50.720:FF:000462">
    <property type="entry name" value="Glyoxylate reductase (NADP+)"/>
    <property type="match status" value="1"/>
</dbReference>
<gene>
    <name evidence="6" type="ORF">CR205_15180</name>
</gene>
<comment type="similarity">
    <text evidence="1 3">Belongs to the D-isomer specific 2-hydroxyacid dehydrogenase family.</text>
</comment>
<dbReference type="GO" id="GO:0030267">
    <property type="term" value="F:glyoxylate reductase (NADPH) activity"/>
    <property type="evidence" value="ECO:0007669"/>
    <property type="project" value="TreeGrafter"/>
</dbReference>
<evidence type="ECO:0000256" key="1">
    <source>
        <dbReference type="ARBA" id="ARBA00005854"/>
    </source>
</evidence>
<evidence type="ECO:0000256" key="3">
    <source>
        <dbReference type="RuleBase" id="RU003719"/>
    </source>
</evidence>
<proteinExistence type="inferred from homology"/>
<dbReference type="AlphaFoldDB" id="A0A2W0HEK0"/>
<keyword evidence="2 3" id="KW-0560">Oxidoreductase</keyword>
<dbReference type="Proteomes" id="UP000248066">
    <property type="component" value="Unassembled WGS sequence"/>
</dbReference>
<accession>A0A2W0HEK0</accession>
<dbReference type="InterPro" id="IPR006139">
    <property type="entry name" value="D-isomer_2_OHA_DH_cat_dom"/>
</dbReference>
<name>A0A2W0HEK0_9BACI</name>
<dbReference type="Gene3D" id="3.40.50.720">
    <property type="entry name" value="NAD(P)-binding Rossmann-like Domain"/>
    <property type="match status" value="2"/>
</dbReference>
<dbReference type="SUPFAM" id="SSF51735">
    <property type="entry name" value="NAD(P)-binding Rossmann-fold domains"/>
    <property type="match status" value="1"/>
</dbReference>
<reference evidence="6 7" key="1">
    <citation type="submission" date="2017-10" db="EMBL/GenBank/DDBJ databases">
        <title>Bacillus sp. nov., a halophilic bacterium isolated from a Yangshapao Lake.</title>
        <authorList>
            <person name="Wang H."/>
        </authorList>
    </citation>
    <scope>NUCLEOTIDE SEQUENCE [LARGE SCALE GENOMIC DNA]</scope>
    <source>
        <strain evidence="6 7">YSP-3</strain>
    </source>
</reference>
<feature type="domain" description="D-isomer specific 2-hydroxyacid dehydrogenase catalytic" evidence="4">
    <location>
        <begin position="7"/>
        <end position="322"/>
    </location>
</feature>
<evidence type="ECO:0000259" key="4">
    <source>
        <dbReference type="Pfam" id="PF00389"/>
    </source>
</evidence>
<dbReference type="PANTHER" id="PTHR10996:SF283">
    <property type="entry name" value="GLYOXYLATE_HYDROXYPYRUVATE REDUCTASE B"/>
    <property type="match status" value="1"/>
</dbReference>
<evidence type="ECO:0000313" key="7">
    <source>
        <dbReference type="Proteomes" id="UP000248066"/>
    </source>
</evidence>
<dbReference type="InterPro" id="IPR036291">
    <property type="entry name" value="NAD(P)-bd_dom_sf"/>
</dbReference>
<dbReference type="InterPro" id="IPR029753">
    <property type="entry name" value="D-isomer_DH_CS"/>
</dbReference>
<dbReference type="Pfam" id="PF02826">
    <property type="entry name" value="2-Hacid_dh_C"/>
    <property type="match status" value="1"/>
</dbReference>
<comment type="caution">
    <text evidence="6">The sequence shown here is derived from an EMBL/GenBank/DDBJ whole genome shotgun (WGS) entry which is preliminary data.</text>
</comment>
<dbReference type="GO" id="GO:0005829">
    <property type="term" value="C:cytosol"/>
    <property type="evidence" value="ECO:0007669"/>
    <property type="project" value="TreeGrafter"/>
</dbReference>
<dbReference type="EMBL" id="PDOF01000003">
    <property type="protein sequence ID" value="PYZ95735.1"/>
    <property type="molecule type" value="Genomic_DNA"/>
</dbReference>
<organism evidence="6 7">
    <name type="scientific">Alteribacter lacisalsi</name>
    <dbReference type="NCBI Taxonomy" id="2045244"/>
    <lineage>
        <taxon>Bacteria</taxon>
        <taxon>Bacillati</taxon>
        <taxon>Bacillota</taxon>
        <taxon>Bacilli</taxon>
        <taxon>Bacillales</taxon>
        <taxon>Bacillaceae</taxon>
        <taxon>Alteribacter</taxon>
    </lineage>
</organism>
<dbReference type="RefSeq" id="WP_110521012.1">
    <property type="nucleotide sequence ID" value="NZ_PDOF01000003.1"/>
</dbReference>
<dbReference type="InterPro" id="IPR050223">
    <property type="entry name" value="D-isomer_2-hydroxyacid_DH"/>
</dbReference>
<dbReference type="PROSITE" id="PS00671">
    <property type="entry name" value="D_2_HYDROXYACID_DH_3"/>
    <property type="match status" value="1"/>
</dbReference>
<dbReference type="OrthoDB" id="9805416at2"/>